<dbReference type="OrthoDB" id="5653059at2"/>
<feature type="region of interest" description="Disordered" evidence="2">
    <location>
        <begin position="739"/>
        <end position="759"/>
    </location>
</feature>
<dbReference type="Gene3D" id="1.10.1240.80">
    <property type="match status" value="1"/>
</dbReference>
<dbReference type="Pfam" id="PF18532">
    <property type="entry name" value="DUF5621"/>
    <property type="match status" value="1"/>
</dbReference>
<feature type="domain" description="DUF5621" evidence="3">
    <location>
        <begin position="307"/>
        <end position="415"/>
    </location>
</feature>
<dbReference type="RefSeq" id="WP_058505117.1">
    <property type="nucleotide sequence ID" value="NZ_CAAAIF010000012.1"/>
</dbReference>
<keyword evidence="1" id="KW-0175">Coiled coil</keyword>
<protein>
    <submittedName>
        <fullName evidence="4">Dot/Icm T4SS effector</fullName>
    </submittedName>
</protein>
<sequence length="759" mass="87567">MCPPTSETASFFFLGTSQHRVTNKNAITALYRATKRNYKDSDPELSSHVCLFDGVGSNPQGKSSDPKHLSDHKYSQEKRKANPMPGRYIYNVETRKKILIETTVLPQNIKDLMKRLSGTVAGEGIDELLFEAILRLEQLKEEGKFPKHINLHGFSRGADTCVRLANLLNDLYPELKVNLFLIDHVSGPGHSADPQAYTIPANVQHFESVTMLHEYRPYFDPQDKSRYVFTSPTTTEATFKVYPGGHGKGMNLGNSDKSNQVARLLHDDLFRFAKKTGSLDEGQTPPDINKEVEFRVYEPQQVDPLEDEERFRLYTEILENWGDYSAGVRLNTRNILQQYELNPLHRLFVNQEHAELFAALYPNTYKWFYRNAENSLGQMEDLQEKVNSELNALKDATQKAPLFYERFCEFHKIKDTSFPGPGFLPAYSDHKSGTPLVNDELSYLKHAINSIINYENNHRKYYSFDNEVAIRVLKNTLKKVELFPPDQACHILRNSINSSLAYLKGEGHKQYLYHQLSKVKLELGPRRIDFDKIIEKYFKDSDTEEPSQEKNYLDEVSKTLEQIEQSELTYLQKSLEAKKIINQAVLYLEQQYGKDEEKVLKKLINELNQLTVPSFDTPSLAFETAKLFAAYNKRNLFLEMAHKILSKVTPIKLPFVSPEKSAISKEIYEKLESLDSQGEGNDLKKISDILSLGQTQLHMHYQNHFREHHYLNKGEFDKILMMAKKRVIEQMTGFSIAKNTESIEQDQPDSDEFESFRFN</sequence>
<feature type="coiled-coil region" evidence="1">
    <location>
        <begin position="369"/>
        <end position="399"/>
    </location>
</feature>
<evidence type="ECO:0000259" key="3">
    <source>
        <dbReference type="Pfam" id="PF18532"/>
    </source>
</evidence>
<proteinExistence type="predicted"/>
<dbReference type="STRING" id="45070.Lnau_2103"/>
<organism evidence="4 5">
    <name type="scientific">Legionella nautarum</name>
    <dbReference type="NCBI Taxonomy" id="45070"/>
    <lineage>
        <taxon>Bacteria</taxon>
        <taxon>Pseudomonadati</taxon>
        <taxon>Pseudomonadota</taxon>
        <taxon>Gammaproteobacteria</taxon>
        <taxon>Legionellales</taxon>
        <taxon>Legionellaceae</taxon>
        <taxon>Legionella</taxon>
    </lineage>
</organism>
<name>A0A0W0WND2_9GAMM</name>
<evidence type="ECO:0000256" key="2">
    <source>
        <dbReference type="SAM" id="MobiDB-lite"/>
    </source>
</evidence>
<dbReference type="InterPro" id="IPR040945">
    <property type="entry name" value="DUF5621"/>
</dbReference>
<feature type="compositionally biased region" description="Acidic residues" evidence="2">
    <location>
        <begin position="743"/>
        <end position="753"/>
    </location>
</feature>
<dbReference type="PATRIC" id="fig|45070.6.peg.2217"/>
<feature type="region of interest" description="Disordered" evidence="2">
    <location>
        <begin position="56"/>
        <end position="80"/>
    </location>
</feature>
<comment type="caution">
    <text evidence="4">The sequence shown here is derived from an EMBL/GenBank/DDBJ whole genome shotgun (WGS) entry which is preliminary data.</text>
</comment>
<reference evidence="4 5" key="1">
    <citation type="submission" date="2015-11" db="EMBL/GenBank/DDBJ databases">
        <title>Genomic analysis of 38 Legionella species identifies large and diverse effector repertoires.</title>
        <authorList>
            <person name="Burstein D."/>
            <person name="Amaro F."/>
            <person name="Zusman T."/>
            <person name="Lifshitz Z."/>
            <person name="Cohen O."/>
            <person name="Gilbert J.A."/>
            <person name="Pupko T."/>
            <person name="Shuman H.A."/>
            <person name="Segal G."/>
        </authorList>
    </citation>
    <scope>NUCLEOTIDE SEQUENCE [LARGE SCALE GENOMIC DNA]</scope>
    <source>
        <strain evidence="4 5">ATCC 49506</strain>
    </source>
</reference>
<gene>
    <name evidence="4" type="ORF">Lnau_2103</name>
</gene>
<accession>A0A0W0WND2</accession>
<evidence type="ECO:0000256" key="1">
    <source>
        <dbReference type="SAM" id="Coils"/>
    </source>
</evidence>
<feature type="compositionally biased region" description="Basic and acidic residues" evidence="2">
    <location>
        <begin position="64"/>
        <end position="80"/>
    </location>
</feature>
<dbReference type="AlphaFoldDB" id="A0A0W0WND2"/>
<dbReference type="Proteomes" id="UP000054725">
    <property type="component" value="Unassembled WGS sequence"/>
</dbReference>
<dbReference type="EMBL" id="LNYO01000021">
    <property type="protein sequence ID" value="KTD33811.1"/>
    <property type="molecule type" value="Genomic_DNA"/>
</dbReference>
<evidence type="ECO:0000313" key="5">
    <source>
        <dbReference type="Proteomes" id="UP000054725"/>
    </source>
</evidence>
<keyword evidence="5" id="KW-1185">Reference proteome</keyword>
<evidence type="ECO:0000313" key="4">
    <source>
        <dbReference type="EMBL" id="KTD33811.1"/>
    </source>
</evidence>